<accession>A0A4R8QW68</accession>
<feature type="signal peptide" evidence="1">
    <location>
        <begin position="1"/>
        <end position="18"/>
    </location>
</feature>
<reference evidence="2 3" key="1">
    <citation type="submission" date="2018-11" db="EMBL/GenBank/DDBJ databases">
        <title>Genome sequence and assembly of Colletotrichum spinosum.</title>
        <authorList>
            <person name="Gan P."/>
            <person name="Shirasu K."/>
        </authorList>
    </citation>
    <scope>NUCLEOTIDE SEQUENCE [LARGE SCALE GENOMIC DNA]</scope>
    <source>
        <strain evidence="2 3">CBS 515.97</strain>
    </source>
</reference>
<proteinExistence type="predicted"/>
<keyword evidence="3" id="KW-1185">Reference proteome</keyword>
<dbReference type="AlphaFoldDB" id="A0A4R8QW68"/>
<protein>
    <submittedName>
        <fullName evidence="2">Uncharacterized protein</fullName>
    </submittedName>
</protein>
<organism evidence="2 3">
    <name type="scientific">Colletotrichum spinosum</name>
    <dbReference type="NCBI Taxonomy" id="1347390"/>
    <lineage>
        <taxon>Eukaryota</taxon>
        <taxon>Fungi</taxon>
        <taxon>Dikarya</taxon>
        <taxon>Ascomycota</taxon>
        <taxon>Pezizomycotina</taxon>
        <taxon>Sordariomycetes</taxon>
        <taxon>Hypocreomycetidae</taxon>
        <taxon>Glomerellales</taxon>
        <taxon>Glomerellaceae</taxon>
        <taxon>Colletotrichum</taxon>
        <taxon>Colletotrichum orbiculare species complex</taxon>
    </lineage>
</organism>
<name>A0A4R8QW68_9PEZI</name>
<gene>
    <name evidence="2" type="ORF">C8035_v005641</name>
</gene>
<sequence length="91" mass="9840">MRSFACLLLLVATTATTATPIESSQEDVSLAARGELFARKLCIVENGIACYYDGGGCYFHKCKDCSCDASYGGKTLVRRNCTDHSDCTVKN</sequence>
<feature type="chain" id="PRO_5020193772" evidence="1">
    <location>
        <begin position="19"/>
        <end position="91"/>
    </location>
</feature>
<keyword evidence="1" id="KW-0732">Signal</keyword>
<dbReference type="Proteomes" id="UP000295083">
    <property type="component" value="Unassembled WGS sequence"/>
</dbReference>
<dbReference type="EMBL" id="QAPG01000012">
    <property type="protein sequence ID" value="TDZ39033.1"/>
    <property type="molecule type" value="Genomic_DNA"/>
</dbReference>
<comment type="caution">
    <text evidence="2">The sequence shown here is derived from an EMBL/GenBank/DDBJ whole genome shotgun (WGS) entry which is preliminary data.</text>
</comment>
<evidence type="ECO:0000313" key="2">
    <source>
        <dbReference type="EMBL" id="TDZ39033.1"/>
    </source>
</evidence>
<evidence type="ECO:0000313" key="3">
    <source>
        <dbReference type="Proteomes" id="UP000295083"/>
    </source>
</evidence>
<evidence type="ECO:0000256" key="1">
    <source>
        <dbReference type="SAM" id="SignalP"/>
    </source>
</evidence>